<evidence type="ECO:0000313" key="1">
    <source>
        <dbReference type="EMBL" id="PXW64637.1"/>
    </source>
</evidence>
<evidence type="ECO:0000313" key="2">
    <source>
        <dbReference type="Proteomes" id="UP000248021"/>
    </source>
</evidence>
<reference evidence="1 2" key="1">
    <citation type="submission" date="2018-05" db="EMBL/GenBank/DDBJ databases">
        <title>Genomic Encyclopedia of Type Strains, Phase IV (KMG-IV): sequencing the most valuable type-strain genomes for metagenomic binning, comparative biology and taxonomic classification.</title>
        <authorList>
            <person name="Goeker M."/>
        </authorList>
    </citation>
    <scope>NUCLEOTIDE SEQUENCE [LARGE SCALE GENOMIC DNA]</scope>
    <source>
        <strain evidence="1 2">DSM 6462</strain>
    </source>
</reference>
<comment type="caution">
    <text evidence="1">The sequence shown here is derived from an EMBL/GenBank/DDBJ whole genome shotgun (WGS) entry which is preliminary data.</text>
</comment>
<name>A0A2V3UII1_9HYPH</name>
<keyword evidence="2" id="KW-1185">Reference proteome</keyword>
<protein>
    <submittedName>
        <fullName evidence="1">Uncharacterized protein</fullName>
    </submittedName>
</protein>
<dbReference type="AlphaFoldDB" id="A0A2V3UII1"/>
<proteinExistence type="predicted"/>
<dbReference type="EMBL" id="QJJK01000001">
    <property type="protein sequence ID" value="PXW64637.1"/>
    <property type="molecule type" value="Genomic_DNA"/>
</dbReference>
<accession>A0A2V3UII1</accession>
<gene>
    <name evidence="1" type="ORF">C7450_101396</name>
</gene>
<sequence length="243" mass="26530">MKCGILIIGSLLWDSETDGRVNWRNTRLDIGRRMPVKAPIYYGRRSRSRGNTFTMTLRSDDPSGVAILVPCQLEIETIDDLVVEAGALWKAEAPTSAPGAIGSGWGCVGALLGSDKARKLLAAHWSNHFREVGAKGLSIVKPDGHLDIGWPSGAAGEVLDIDIILATATVPDARLPTVDAVADAWIDQDGGHERYFLENVRHGIRTEADLEIWSHVERAAPCWLTTDTYSDVITMLRSEMLEA</sequence>
<dbReference type="Proteomes" id="UP000248021">
    <property type="component" value="Unassembled WGS sequence"/>
</dbReference>
<organism evidence="1 2">
    <name type="scientific">Chelatococcus asaccharovorans</name>
    <dbReference type="NCBI Taxonomy" id="28210"/>
    <lineage>
        <taxon>Bacteria</taxon>
        <taxon>Pseudomonadati</taxon>
        <taxon>Pseudomonadota</taxon>
        <taxon>Alphaproteobacteria</taxon>
        <taxon>Hyphomicrobiales</taxon>
        <taxon>Chelatococcaceae</taxon>
        <taxon>Chelatococcus</taxon>
    </lineage>
</organism>